<reference evidence="3 4" key="1">
    <citation type="submission" date="2013-05" db="EMBL/GenBank/DDBJ databases">
        <title>Draft genome of the parasitic nematode Anyclostoma ceylanicum.</title>
        <authorList>
            <person name="Mitreva M."/>
        </authorList>
    </citation>
    <scope>NUCLEOTIDE SEQUENCE [LARGE SCALE GENOMIC DNA]</scope>
</reference>
<evidence type="ECO:0000313" key="3">
    <source>
        <dbReference type="EMBL" id="EPB72591.1"/>
    </source>
</evidence>
<keyword evidence="4" id="KW-1185">Reference proteome</keyword>
<feature type="region of interest" description="Disordered" evidence="1">
    <location>
        <begin position="61"/>
        <end position="96"/>
    </location>
</feature>
<dbReference type="Gene3D" id="3.30.70.270">
    <property type="match status" value="1"/>
</dbReference>
<dbReference type="PROSITE" id="PS50878">
    <property type="entry name" value="RT_POL"/>
    <property type="match status" value="1"/>
</dbReference>
<dbReference type="PANTHER" id="PTHR37984">
    <property type="entry name" value="PROTEIN CBG26694"/>
    <property type="match status" value="1"/>
</dbReference>
<keyword evidence="3" id="KW-0808">Transferase</keyword>
<gene>
    <name evidence="3" type="ORF">ANCCEY_08307</name>
</gene>
<accession>A0A0D6LRD8</accession>
<feature type="compositionally biased region" description="Basic and acidic residues" evidence="1">
    <location>
        <begin position="66"/>
        <end position="96"/>
    </location>
</feature>
<keyword evidence="3" id="KW-0695">RNA-directed DNA polymerase</keyword>
<dbReference type="AlphaFoldDB" id="A0A0D6LRD8"/>
<dbReference type="InterPro" id="IPR043502">
    <property type="entry name" value="DNA/RNA_pol_sf"/>
</dbReference>
<dbReference type="PANTHER" id="PTHR37984:SF5">
    <property type="entry name" value="PROTEIN NYNRIN-LIKE"/>
    <property type="match status" value="1"/>
</dbReference>
<dbReference type="GO" id="GO:0003964">
    <property type="term" value="F:RNA-directed DNA polymerase activity"/>
    <property type="evidence" value="ECO:0007669"/>
    <property type="project" value="UniProtKB-KW"/>
</dbReference>
<sequence>MKPVYDASNNKMKFLGAVYVDVAIKGGRKSRVPFHISQEKGCEVLLGTNALNNLGVTINISPPQSEKQHEEVKKKETNQHEEVKKKETNQHEEVKKKETNKVRVIKRTYIPPQSSALVTVHCNTSEEDTDYVLWATKEGVASGVYSIRNQQTTVPINNTTSSPLMLKEGEEVAYWGTEKLRENWRELTPTMMDTEDFEPDSTNRRFILHNQIAKNTKDGKIHPLIQEVLDEYSEAFSVCDKELTRTKLAEMTIDTGENGPIKLKTRPVPLAVRPKLREMLEDLEKRAIIEKSKSPWAFPIVLVEKKDGSLRLCVDYRELNKRIVQDSYPLPTMDALLQSLSGKRFFSTLDLCSGYWQIPVAQKDKEKTAFTTPVGLFHFCVTPFGLSTSPPVFQRMMDTLLHGLIGEEIFCYIDDIIVCTETEERHVELLKEICTRMIDANLRLKAQKCYIMQTEVSFLGHIIDEQGVHMDPEKNILRCIIDHMKAGGKVVTAWTPIVENNCVDWYAMRDLWVFMDDTLKKCAGVGQMFTTARNHVKQGRVFLETGAPEGSAQYYGTYKGVGLAKYLYVAIKRTATGAILPSFPDDRFKRPPRTAATRGSGMSDQDDQILTKKRRAIHNID</sequence>
<dbReference type="CDD" id="cd01647">
    <property type="entry name" value="RT_LTR"/>
    <property type="match status" value="1"/>
</dbReference>
<organism evidence="3 4">
    <name type="scientific">Ancylostoma ceylanicum</name>
    <dbReference type="NCBI Taxonomy" id="53326"/>
    <lineage>
        <taxon>Eukaryota</taxon>
        <taxon>Metazoa</taxon>
        <taxon>Ecdysozoa</taxon>
        <taxon>Nematoda</taxon>
        <taxon>Chromadorea</taxon>
        <taxon>Rhabditida</taxon>
        <taxon>Rhabditina</taxon>
        <taxon>Rhabditomorpha</taxon>
        <taxon>Strongyloidea</taxon>
        <taxon>Ancylostomatidae</taxon>
        <taxon>Ancylostomatinae</taxon>
        <taxon>Ancylostoma</taxon>
    </lineage>
</organism>
<keyword evidence="3" id="KW-0548">Nucleotidyltransferase</keyword>
<name>A0A0D6LRD8_9BILA</name>
<dbReference type="InterPro" id="IPR050951">
    <property type="entry name" value="Retrovirus_Pol_polyprotein"/>
</dbReference>
<evidence type="ECO:0000313" key="4">
    <source>
        <dbReference type="Proteomes" id="UP000054495"/>
    </source>
</evidence>
<evidence type="ECO:0000256" key="1">
    <source>
        <dbReference type="SAM" id="MobiDB-lite"/>
    </source>
</evidence>
<feature type="region of interest" description="Disordered" evidence="1">
    <location>
        <begin position="583"/>
        <end position="608"/>
    </location>
</feature>
<protein>
    <submittedName>
        <fullName evidence="3">Reverse transcriptase</fullName>
    </submittedName>
</protein>
<proteinExistence type="predicted"/>
<feature type="domain" description="Reverse transcriptase" evidence="2">
    <location>
        <begin position="284"/>
        <end position="463"/>
    </location>
</feature>
<dbReference type="EMBL" id="KE125035">
    <property type="protein sequence ID" value="EPB72591.1"/>
    <property type="molecule type" value="Genomic_DNA"/>
</dbReference>
<dbReference type="Proteomes" id="UP000054495">
    <property type="component" value="Unassembled WGS sequence"/>
</dbReference>
<dbReference type="InterPro" id="IPR043128">
    <property type="entry name" value="Rev_trsase/Diguanyl_cyclase"/>
</dbReference>
<evidence type="ECO:0000259" key="2">
    <source>
        <dbReference type="PROSITE" id="PS50878"/>
    </source>
</evidence>
<dbReference type="Pfam" id="PF00078">
    <property type="entry name" value="RVT_1"/>
    <property type="match status" value="1"/>
</dbReference>
<dbReference type="Gene3D" id="3.10.10.10">
    <property type="entry name" value="HIV Type 1 Reverse Transcriptase, subunit A, domain 1"/>
    <property type="match status" value="1"/>
</dbReference>
<dbReference type="SUPFAM" id="SSF56672">
    <property type="entry name" value="DNA/RNA polymerases"/>
    <property type="match status" value="1"/>
</dbReference>
<dbReference type="InterPro" id="IPR000477">
    <property type="entry name" value="RT_dom"/>
</dbReference>